<dbReference type="OrthoDB" id="9774335at2"/>
<dbReference type="InterPro" id="IPR004680">
    <property type="entry name" value="Cit_transptr-like_dom"/>
</dbReference>
<comment type="caution">
    <text evidence="12">The sequence shown here is derived from an EMBL/GenBank/DDBJ whole genome shotgun (WGS) entry which is preliminary data.</text>
</comment>
<sequence length="443" mass="46908">MTVPFGIRVDRAATFYGRTATQRSGPDSRPCETIAAVSHASPERAARRIAPLDRVRFGILAAGLLCWATGLLPHADAVASLTRVAPLLLFLGTVMVMVVILQHSQVFDVAAAGLARLGRGNHAVLFGCTVALAAATTIFLNLDTTIVLLTPVMLALARETGAPGLALGMTTVWLANTASLLLPVSNLTNLLAADRIGLTPLEFAGRMWLPQLAALLATAGCLWWFYWRRRHRELDVYRSPSLPPVADRPLFTVAAVVCAGFVAAVLAGVHIELVSTAAAVILLAYCLTRRRDLLDWSLFPWRLLVFVTGLFLLVPAIMSWGVADLLSVAVGDSADDAETVRAGLTGAALSNLVNNLPAYTAVESVVPEGHLTPLLGLLIGTNVAPIVLPWASLATLLWFDLATGRRDGGTDRIDVPIRRFIATSGVLAVLATAGSLTALVLTG</sequence>
<dbReference type="AlphaFoldDB" id="A0A562V4B1"/>
<keyword evidence="6 10" id="KW-0812">Transmembrane</keyword>
<comment type="similarity">
    <text evidence="3">Belongs to the CitM (TC 2.A.11) transporter family.</text>
</comment>
<dbReference type="PRINTS" id="PR00758">
    <property type="entry name" value="ARSENICPUMP"/>
</dbReference>
<evidence type="ECO:0000256" key="10">
    <source>
        <dbReference type="SAM" id="Phobius"/>
    </source>
</evidence>
<evidence type="ECO:0000256" key="7">
    <source>
        <dbReference type="ARBA" id="ARBA00022849"/>
    </source>
</evidence>
<evidence type="ECO:0000256" key="5">
    <source>
        <dbReference type="ARBA" id="ARBA00022475"/>
    </source>
</evidence>
<dbReference type="Proteomes" id="UP000321617">
    <property type="component" value="Unassembled WGS sequence"/>
</dbReference>
<gene>
    <name evidence="12" type="ORF">LX16_3495</name>
</gene>
<feature type="transmembrane region" description="Helical" evidence="10">
    <location>
        <begin position="374"/>
        <end position="399"/>
    </location>
</feature>
<feature type="transmembrane region" description="Helical" evidence="10">
    <location>
        <begin position="81"/>
        <end position="101"/>
    </location>
</feature>
<feature type="transmembrane region" description="Helical" evidence="10">
    <location>
        <begin position="208"/>
        <end position="227"/>
    </location>
</feature>
<evidence type="ECO:0000256" key="4">
    <source>
        <dbReference type="ARBA" id="ARBA00022448"/>
    </source>
</evidence>
<dbReference type="GO" id="GO:0015105">
    <property type="term" value="F:arsenite transmembrane transporter activity"/>
    <property type="evidence" value="ECO:0007669"/>
    <property type="project" value="InterPro"/>
</dbReference>
<keyword evidence="9 10" id="KW-0472">Membrane</keyword>
<organism evidence="12 13">
    <name type="scientific">Stackebrandtia albiflava</name>
    <dbReference type="NCBI Taxonomy" id="406432"/>
    <lineage>
        <taxon>Bacteria</taxon>
        <taxon>Bacillati</taxon>
        <taxon>Actinomycetota</taxon>
        <taxon>Actinomycetes</taxon>
        <taxon>Glycomycetales</taxon>
        <taxon>Glycomycetaceae</taxon>
        <taxon>Stackebrandtia</taxon>
    </lineage>
</organism>
<comment type="subcellular location">
    <subcellularLocation>
        <location evidence="1">Cell membrane</location>
        <topology evidence="1">Multi-pass membrane protein</topology>
    </subcellularLocation>
</comment>
<evidence type="ECO:0000313" key="12">
    <source>
        <dbReference type="EMBL" id="TWJ12731.1"/>
    </source>
</evidence>
<dbReference type="Pfam" id="PF03600">
    <property type="entry name" value="CitMHS"/>
    <property type="match status" value="1"/>
</dbReference>
<feature type="transmembrane region" description="Helical" evidence="10">
    <location>
        <begin position="273"/>
        <end position="289"/>
    </location>
</feature>
<protein>
    <submittedName>
        <fullName evidence="12">Na+/H+ antiporter NhaD/arsenite permease-like protein</fullName>
    </submittedName>
</protein>
<comment type="similarity">
    <text evidence="2">Belongs to the ArsB family.</text>
</comment>
<evidence type="ECO:0000256" key="6">
    <source>
        <dbReference type="ARBA" id="ARBA00022692"/>
    </source>
</evidence>
<feature type="transmembrane region" description="Helical" evidence="10">
    <location>
        <begin position="57"/>
        <end position="75"/>
    </location>
</feature>
<dbReference type="GO" id="GO:0046685">
    <property type="term" value="P:response to arsenic-containing substance"/>
    <property type="evidence" value="ECO:0007669"/>
    <property type="project" value="UniProtKB-KW"/>
</dbReference>
<evidence type="ECO:0000256" key="9">
    <source>
        <dbReference type="ARBA" id="ARBA00023136"/>
    </source>
</evidence>
<dbReference type="InterPro" id="IPR000802">
    <property type="entry name" value="Arsenical_pump_ArsB"/>
</dbReference>
<dbReference type="GO" id="GO:0005886">
    <property type="term" value="C:plasma membrane"/>
    <property type="evidence" value="ECO:0007669"/>
    <property type="project" value="UniProtKB-SubCell"/>
</dbReference>
<evidence type="ECO:0000256" key="8">
    <source>
        <dbReference type="ARBA" id="ARBA00022989"/>
    </source>
</evidence>
<evidence type="ECO:0000256" key="1">
    <source>
        <dbReference type="ARBA" id="ARBA00004651"/>
    </source>
</evidence>
<keyword evidence="8 10" id="KW-1133">Transmembrane helix</keyword>
<dbReference type="PANTHER" id="PTHR43302">
    <property type="entry name" value="TRANSPORTER ARSB-RELATED"/>
    <property type="match status" value="1"/>
</dbReference>
<keyword evidence="13" id="KW-1185">Reference proteome</keyword>
<accession>A0A562V4B1</accession>
<feature type="transmembrane region" description="Helical" evidence="10">
    <location>
        <begin position="420"/>
        <end position="441"/>
    </location>
</feature>
<dbReference type="PANTHER" id="PTHR43302:SF5">
    <property type="entry name" value="TRANSPORTER ARSB-RELATED"/>
    <property type="match status" value="1"/>
</dbReference>
<proteinExistence type="inferred from homology"/>
<dbReference type="EMBL" id="VLLL01000006">
    <property type="protein sequence ID" value="TWJ12731.1"/>
    <property type="molecule type" value="Genomic_DNA"/>
</dbReference>
<evidence type="ECO:0000256" key="2">
    <source>
        <dbReference type="ARBA" id="ARBA00006433"/>
    </source>
</evidence>
<feature type="domain" description="Citrate transporter-like" evidence="11">
    <location>
        <begin position="63"/>
        <end position="378"/>
    </location>
</feature>
<reference evidence="12 13" key="1">
    <citation type="journal article" date="2013" name="Stand. Genomic Sci.">
        <title>Genomic Encyclopedia of Type Strains, Phase I: The one thousand microbial genomes (KMG-I) project.</title>
        <authorList>
            <person name="Kyrpides N.C."/>
            <person name="Woyke T."/>
            <person name="Eisen J.A."/>
            <person name="Garrity G."/>
            <person name="Lilburn T.G."/>
            <person name="Beck B.J."/>
            <person name="Whitman W.B."/>
            <person name="Hugenholtz P."/>
            <person name="Klenk H.P."/>
        </authorList>
    </citation>
    <scope>NUCLEOTIDE SEQUENCE [LARGE SCALE GENOMIC DNA]</scope>
    <source>
        <strain evidence="12 13">DSM 45044</strain>
    </source>
</reference>
<feature type="transmembrane region" description="Helical" evidence="10">
    <location>
        <begin position="301"/>
        <end position="323"/>
    </location>
</feature>
<keyword evidence="7" id="KW-0059">Arsenical resistance</keyword>
<evidence type="ECO:0000256" key="3">
    <source>
        <dbReference type="ARBA" id="ARBA00009843"/>
    </source>
</evidence>
<name>A0A562V4B1_9ACTN</name>
<keyword evidence="5" id="KW-1003">Cell membrane</keyword>
<evidence type="ECO:0000313" key="13">
    <source>
        <dbReference type="Proteomes" id="UP000321617"/>
    </source>
</evidence>
<keyword evidence="4" id="KW-0813">Transport</keyword>
<evidence type="ECO:0000259" key="11">
    <source>
        <dbReference type="Pfam" id="PF03600"/>
    </source>
</evidence>
<feature type="transmembrane region" description="Helical" evidence="10">
    <location>
        <begin position="122"/>
        <end position="142"/>
    </location>
</feature>